<dbReference type="OrthoDB" id="2675126at2"/>
<evidence type="ECO:0000256" key="2">
    <source>
        <dbReference type="SAM" id="SignalP"/>
    </source>
</evidence>
<evidence type="ECO:0000259" key="3">
    <source>
        <dbReference type="PROSITE" id="PS51272"/>
    </source>
</evidence>
<keyword evidence="5" id="KW-1185">Reference proteome</keyword>
<dbReference type="InterPro" id="IPR011801">
    <property type="entry name" value="Swm_rep_I_cyn"/>
</dbReference>
<name>A0A2W1LTH0_9BACL</name>
<dbReference type="Gene3D" id="2.60.40.1220">
    <property type="match status" value="3"/>
</dbReference>
<comment type="caution">
    <text evidence="4">The sequence shown here is derived from an EMBL/GenBank/DDBJ whole genome shotgun (WGS) entry which is preliminary data.</text>
</comment>
<feature type="signal peptide" evidence="2">
    <location>
        <begin position="1"/>
        <end position="22"/>
    </location>
</feature>
<dbReference type="Pfam" id="PF13205">
    <property type="entry name" value="Big_5"/>
    <property type="match status" value="5"/>
</dbReference>
<dbReference type="PROSITE" id="PS51272">
    <property type="entry name" value="SLH"/>
    <property type="match status" value="3"/>
</dbReference>
<dbReference type="InterPro" id="IPR014755">
    <property type="entry name" value="Cu-Rt/internalin_Ig-like"/>
</dbReference>
<feature type="domain" description="SLH" evidence="3">
    <location>
        <begin position="1397"/>
        <end position="1458"/>
    </location>
</feature>
<dbReference type="RefSeq" id="WP_111144787.1">
    <property type="nucleotide sequence ID" value="NZ_QKRB01000006.1"/>
</dbReference>
<proteinExistence type="predicted"/>
<dbReference type="InterPro" id="IPR028059">
    <property type="entry name" value="SWM_rpt"/>
</dbReference>
<dbReference type="InterPro" id="IPR051465">
    <property type="entry name" value="Cell_Envelope_Struct_Comp"/>
</dbReference>
<feature type="chain" id="PRO_5016077209" description="SLH domain-containing protein" evidence="2">
    <location>
        <begin position="23"/>
        <end position="1458"/>
    </location>
</feature>
<dbReference type="EMBL" id="QKRB01000006">
    <property type="protein sequence ID" value="PZD97824.1"/>
    <property type="molecule type" value="Genomic_DNA"/>
</dbReference>
<sequence>MFWKGKKFILSLMAVVMIQMGAAPLGQVLPSAIAGSDGPLLLATYPANKAVHISPGSNLTLTFDENVTKGSGAAAITLRSVATNEIVESYTVATNSRVSISPTNPKVVTIDPERDMQVNASYYVLVDEGAFVSSSGKGYAGIRNATDWSFTVAASDTTPPVVTEQFPVSGTVNYAGSYVELTFNKPVVASNGTVTFTAAGDTQTVGVLSSNVQGGGTNKIRITPLTPFKSNTTYSVSITAGAFQDMAGNSFAAYSGWSFTSSAPPMPMPERLPADNAYAVSTSPQFTMTFNANIAKGTTGSIKINKLNTNETVRTIPLSSVTVTGSQASFSASLEGNTAYYILVDTGMFVYEAAREVAFQGIYDASTWNFSTGLSSDTRPPQLVREGLKPQPNGTVAVLAGELELLFDEPVFPASGSITIRNTSNHTTFATIPVTSSQVTGGGTTKVIVKSGKQFVEGTQYYVQVSSTAFVDASGNYYAGINDTNAWKFTASSDSTVPTIVSLSPVAGTNSVRLDSQFTATFSKPIIIANSAGAVIKRTTTAASGSQTSIATTLSISAEDNRKLVITPAQGEAGLAAAASYYVEIAADAITDMSGNRFGGILNPYEWTFQTIGSDRTAPSLTGAQMSGGSKIALIYNEELAKGAHPYPGSYYVTVNGVSRAITAVSVEGQTVIVTLESGVVFGQAVKISYTVPEDSKAVQDLSGNKAIAFNNQDVTNTSDNVLPRPTSGTIVGNTLTLTFNENLNTVSPYAGSQFSVNIGGSARYVQQISGSNATLTLTLSSAAGSGESVTVSYTPGSYPLKDLSGNRVQAFTGFSVVNNLDTRAPVITSAAVNGSTVTLTYDEALSTSRVPGVSQFTVVVNGTNRTITNVRIEGRNVLLTLASEVTAGQSVLVSYTGGTPAVTDASGNAALPFSGMTAGITTTGTYSGLYANGSQILITYPQALDTAYTPLSSQFSVRVGGQLRSVASVMVSGASVYLTLHSPVLAGEAVTVSYSNSGIGLRTTSGTTIPGFTDNAALNQTAGTGTAVTLPEGVTQTTDGAIQMDKTGAMVTSDTTPTGMTVNRYTMTNEKVSAAFSAARSSSASKGRVVFTVPETERAAVVAVPLRALEEVKSMTADAAFVVKYKDTTYEVPVSSIDYTETAKLLNAGGTVGYLLLKMEPTTSTQTVDLISAINRSQAQLMTSPVIYQTFVHNNGPNIELPAFKDYVTRTIRTAQAITPRQSGMVWLDPQTGVLSYVPTKMTQSDGYTLITFKSKISSSFAAVKGTTTFRDIEKHWGRNDVLLMVNKFVAEGKTASAFDPDKAITRGEFAAYISKGLGLAGDKAAAAKFKDVNAATTMAAYIGAASKAGIIQGYTDGTFKPNAPITREQIAAMLTRAAKTAGKELNLSGTTLSVLSRFKDRTSISSWAQVDIAKAVSSELINGTSSTVFSPKSNATRAQAVVMIKRLLDYVEFIDV</sequence>
<gene>
    <name evidence="4" type="ORF">DNH61_00765</name>
</gene>
<dbReference type="Pfam" id="PF00395">
    <property type="entry name" value="SLH"/>
    <property type="match status" value="3"/>
</dbReference>
<organism evidence="4 5">
    <name type="scientific">Paenibacillus sambharensis</name>
    <dbReference type="NCBI Taxonomy" id="1803190"/>
    <lineage>
        <taxon>Bacteria</taxon>
        <taxon>Bacillati</taxon>
        <taxon>Bacillota</taxon>
        <taxon>Bacilli</taxon>
        <taxon>Bacillales</taxon>
        <taxon>Paenibacillaceae</taxon>
        <taxon>Paenibacillus</taxon>
    </lineage>
</organism>
<dbReference type="InterPro" id="IPR032812">
    <property type="entry name" value="SbsA_Ig"/>
</dbReference>
<dbReference type="PANTHER" id="PTHR43308:SF5">
    <property type="entry name" value="S-LAYER PROTEIN _ PEPTIDOGLYCAN ENDO-BETA-N-ACETYLGLUCOSAMINIDASE"/>
    <property type="match status" value="1"/>
</dbReference>
<evidence type="ECO:0000313" key="4">
    <source>
        <dbReference type="EMBL" id="PZD97824.1"/>
    </source>
</evidence>
<reference evidence="4 5" key="1">
    <citation type="submission" date="2018-06" db="EMBL/GenBank/DDBJ databases">
        <title>Paenibacillus imtechensis sp. nov.</title>
        <authorList>
            <person name="Pinnaka A.K."/>
            <person name="Singh H."/>
            <person name="Kaur M."/>
        </authorList>
    </citation>
    <scope>NUCLEOTIDE SEQUENCE [LARGE SCALE GENOMIC DNA]</scope>
    <source>
        <strain evidence="4 5">SMB1</strain>
    </source>
</reference>
<evidence type="ECO:0000313" key="5">
    <source>
        <dbReference type="Proteomes" id="UP000249522"/>
    </source>
</evidence>
<dbReference type="Proteomes" id="UP000249522">
    <property type="component" value="Unassembled WGS sequence"/>
</dbReference>
<dbReference type="InterPro" id="IPR001119">
    <property type="entry name" value="SLH_dom"/>
</dbReference>
<protein>
    <recommendedName>
        <fullName evidence="3">SLH domain-containing protein</fullName>
    </recommendedName>
</protein>
<dbReference type="NCBIfam" id="TIGR02059">
    <property type="entry name" value="swm_rep_I"/>
    <property type="match status" value="4"/>
</dbReference>
<dbReference type="Pfam" id="PF13753">
    <property type="entry name" value="SWM_repeat"/>
    <property type="match status" value="4"/>
</dbReference>
<evidence type="ECO:0000256" key="1">
    <source>
        <dbReference type="ARBA" id="ARBA00022729"/>
    </source>
</evidence>
<keyword evidence="1 2" id="KW-0732">Signal</keyword>
<feature type="domain" description="SLH" evidence="3">
    <location>
        <begin position="1266"/>
        <end position="1326"/>
    </location>
</feature>
<accession>A0A2W1LTH0</accession>
<feature type="domain" description="SLH" evidence="3">
    <location>
        <begin position="1327"/>
        <end position="1390"/>
    </location>
</feature>
<dbReference type="PANTHER" id="PTHR43308">
    <property type="entry name" value="OUTER MEMBRANE PROTEIN ALPHA-RELATED"/>
    <property type="match status" value="1"/>
</dbReference>